<protein>
    <submittedName>
        <fullName evidence="3">Universal stress protein</fullName>
    </submittedName>
</protein>
<accession>A0A172ZD11</accession>
<dbReference type="CDD" id="cd00293">
    <property type="entry name" value="USP-like"/>
    <property type="match status" value="1"/>
</dbReference>
<dbReference type="SUPFAM" id="SSF52402">
    <property type="entry name" value="Adenine nucleotide alpha hydrolases-like"/>
    <property type="match status" value="1"/>
</dbReference>
<dbReference type="OrthoDB" id="9777884at2"/>
<evidence type="ECO:0000259" key="2">
    <source>
        <dbReference type="Pfam" id="PF00582"/>
    </source>
</evidence>
<dbReference type="PRINTS" id="PR01438">
    <property type="entry name" value="UNVRSLSTRESS"/>
</dbReference>
<reference evidence="3 4" key="2">
    <citation type="journal article" date="2016" name="Int. J. Syst. Evol. Microbiol.">
        <title>Paenibacillus bovis sp. nov., isolated from raw yak (Bos grunniens) milk.</title>
        <authorList>
            <person name="Gao C."/>
            <person name="Han J."/>
            <person name="Liu Z."/>
            <person name="Xu X."/>
            <person name="Hang F."/>
            <person name="Wu Z."/>
        </authorList>
    </citation>
    <scope>NUCLEOTIDE SEQUENCE [LARGE SCALE GENOMIC DNA]</scope>
    <source>
        <strain evidence="3 4">BD3526</strain>
    </source>
</reference>
<gene>
    <name evidence="3" type="ORF">AR543_05655</name>
</gene>
<name>A0A172ZD11_9BACL</name>
<sequence length="139" mass="15197">MYQHIILAADGSDNSIRAAVETVKIAAIAPEAVIEIVFAADPSRVKDEVLHSHTHDEIEYNRQQKLQPVAKVLTEANLHPKITIINGDPGPSIVQYAQKQQADLIIIGTRGLNALQEFVLGSVSHKVVKRAHCPVLIVK</sequence>
<dbReference type="InterPro" id="IPR006016">
    <property type="entry name" value="UspA"/>
</dbReference>
<feature type="domain" description="UspA" evidence="2">
    <location>
        <begin position="1"/>
        <end position="139"/>
    </location>
</feature>
<dbReference type="KEGG" id="pbv:AR543_05655"/>
<dbReference type="EMBL" id="CP013023">
    <property type="protein sequence ID" value="ANF95544.1"/>
    <property type="molecule type" value="Genomic_DNA"/>
</dbReference>
<dbReference type="RefSeq" id="WP_060532565.1">
    <property type="nucleotide sequence ID" value="NZ_CP013023.1"/>
</dbReference>
<evidence type="ECO:0000313" key="4">
    <source>
        <dbReference type="Proteomes" id="UP000078148"/>
    </source>
</evidence>
<dbReference type="Gene3D" id="3.40.50.620">
    <property type="entry name" value="HUPs"/>
    <property type="match status" value="1"/>
</dbReference>
<dbReference type="PANTHER" id="PTHR46268:SF6">
    <property type="entry name" value="UNIVERSAL STRESS PROTEIN UP12"/>
    <property type="match status" value="1"/>
</dbReference>
<dbReference type="InterPro" id="IPR006015">
    <property type="entry name" value="Universal_stress_UspA"/>
</dbReference>
<keyword evidence="4" id="KW-1185">Reference proteome</keyword>
<dbReference type="PANTHER" id="PTHR46268">
    <property type="entry name" value="STRESS RESPONSE PROTEIN NHAX"/>
    <property type="match status" value="1"/>
</dbReference>
<dbReference type="Proteomes" id="UP000078148">
    <property type="component" value="Chromosome"/>
</dbReference>
<comment type="similarity">
    <text evidence="1">Belongs to the universal stress protein A family.</text>
</comment>
<dbReference type="STRING" id="1616788.AR543_05655"/>
<dbReference type="AlphaFoldDB" id="A0A172ZD11"/>
<reference evidence="4" key="1">
    <citation type="submission" date="2015-10" db="EMBL/GenBank/DDBJ databases">
        <title>Genome of Paenibacillus bovis sp. nov.</title>
        <authorList>
            <person name="Wu Z."/>
            <person name="Gao C."/>
            <person name="Liu Z."/>
            <person name="Zheng H."/>
        </authorList>
    </citation>
    <scope>NUCLEOTIDE SEQUENCE [LARGE SCALE GENOMIC DNA]</scope>
    <source>
        <strain evidence="4">BD3526</strain>
    </source>
</reference>
<evidence type="ECO:0000313" key="3">
    <source>
        <dbReference type="EMBL" id="ANF95544.1"/>
    </source>
</evidence>
<dbReference type="InterPro" id="IPR014729">
    <property type="entry name" value="Rossmann-like_a/b/a_fold"/>
</dbReference>
<organism evidence="3 4">
    <name type="scientific">Paenibacillus bovis</name>
    <dbReference type="NCBI Taxonomy" id="1616788"/>
    <lineage>
        <taxon>Bacteria</taxon>
        <taxon>Bacillati</taxon>
        <taxon>Bacillota</taxon>
        <taxon>Bacilli</taxon>
        <taxon>Bacillales</taxon>
        <taxon>Paenibacillaceae</taxon>
        <taxon>Paenibacillus</taxon>
    </lineage>
</organism>
<evidence type="ECO:0000256" key="1">
    <source>
        <dbReference type="ARBA" id="ARBA00008791"/>
    </source>
</evidence>
<dbReference type="Pfam" id="PF00582">
    <property type="entry name" value="Usp"/>
    <property type="match status" value="1"/>
</dbReference>
<proteinExistence type="inferred from homology"/>